<feature type="region of interest" description="Disordered" evidence="2">
    <location>
        <begin position="389"/>
        <end position="739"/>
    </location>
</feature>
<gene>
    <name evidence="3" type="ORF">LECACI_7A009014</name>
</gene>
<protein>
    <submittedName>
        <fullName evidence="3">Uncharacterized protein</fullName>
    </submittedName>
</protein>
<name>A0AAI8Z7G6_9PEZI</name>
<feature type="compositionally biased region" description="Polar residues" evidence="2">
    <location>
        <begin position="123"/>
        <end position="132"/>
    </location>
</feature>
<feature type="compositionally biased region" description="Basic and acidic residues" evidence="2">
    <location>
        <begin position="633"/>
        <end position="665"/>
    </location>
</feature>
<keyword evidence="1" id="KW-0175">Coiled coil</keyword>
<organism evidence="3 4">
    <name type="scientific">Lecanosticta acicola</name>
    <dbReference type="NCBI Taxonomy" id="111012"/>
    <lineage>
        <taxon>Eukaryota</taxon>
        <taxon>Fungi</taxon>
        <taxon>Dikarya</taxon>
        <taxon>Ascomycota</taxon>
        <taxon>Pezizomycotina</taxon>
        <taxon>Dothideomycetes</taxon>
        <taxon>Dothideomycetidae</taxon>
        <taxon>Mycosphaerellales</taxon>
        <taxon>Mycosphaerellaceae</taxon>
        <taxon>Lecanosticta</taxon>
    </lineage>
</organism>
<feature type="compositionally biased region" description="Acidic residues" evidence="2">
    <location>
        <begin position="450"/>
        <end position="461"/>
    </location>
</feature>
<evidence type="ECO:0000313" key="4">
    <source>
        <dbReference type="Proteomes" id="UP001296104"/>
    </source>
</evidence>
<feature type="compositionally biased region" description="Basic and acidic residues" evidence="2">
    <location>
        <begin position="494"/>
        <end position="505"/>
    </location>
</feature>
<feature type="region of interest" description="Disordered" evidence="2">
    <location>
        <begin position="243"/>
        <end position="266"/>
    </location>
</feature>
<feature type="coiled-coil region" evidence="1">
    <location>
        <begin position="759"/>
        <end position="791"/>
    </location>
</feature>
<evidence type="ECO:0000256" key="1">
    <source>
        <dbReference type="SAM" id="Coils"/>
    </source>
</evidence>
<accession>A0AAI8Z7G6</accession>
<dbReference type="AlphaFoldDB" id="A0AAI8Z7G6"/>
<evidence type="ECO:0000256" key="2">
    <source>
        <dbReference type="SAM" id="MobiDB-lite"/>
    </source>
</evidence>
<feature type="compositionally biased region" description="Acidic residues" evidence="2">
    <location>
        <begin position="479"/>
        <end position="488"/>
    </location>
</feature>
<feature type="compositionally biased region" description="Acidic residues" evidence="2">
    <location>
        <begin position="428"/>
        <end position="442"/>
    </location>
</feature>
<keyword evidence="4" id="KW-1185">Reference proteome</keyword>
<evidence type="ECO:0000313" key="3">
    <source>
        <dbReference type="EMBL" id="CAK4033856.1"/>
    </source>
</evidence>
<proteinExistence type="predicted"/>
<dbReference type="Proteomes" id="UP001296104">
    <property type="component" value="Unassembled WGS sequence"/>
</dbReference>
<feature type="compositionally biased region" description="Basic and acidic residues" evidence="2">
    <location>
        <begin position="562"/>
        <end position="575"/>
    </location>
</feature>
<comment type="caution">
    <text evidence="3">The sequence shown here is derived from an EMBL/GenBank/DDBJ whole genome shotgun (WGS) entry which is preliminary data.</text>
</comment>
<sequence length="810" mass="91634">MPVMDGLSVTLLTETYGTPSVCQTHANGRTIQQIYATPGNQFQVSVEIEDYVARAPEDDFIVTIEYYDTRLNSQTWRIHKKAALQKKHVFEALTSWNEDGVPRASPFKIPAPSKRSSDGLGHNATSPATPTSPGIFVRIFQGNIDHKPAQPRGRRRSLIPPAYSWPLLNAKVVAIIDPERLHPQSLERQWVFEFRVLTEVERAPHMGHVSSFLQLSGYRSYGLSNEGSTHTTAREPVKTVPIQHRNDDQRPTRTAFEDESIPENSDAPSIAEQMVLKSRTTTTPRHASPLAIAHNLHEAQPNLVTGSSYREHSTIESSPHRADTPLQDDFIPLDLLRFDERPTRKAKQQGLERIRHLSQDAIAYEKERRQGRYDDIDARYRTTSADHYRDWNPRRLRRKKSSDPGRVKPQQNASRGRRGLEMFYGSLDNDELEEEMDDEIEDEGTKNEGEYDDEDEDESQDEGSAPRVQIPQHTSAEGDALEGQECDDPMSGSRSDENEHDEMGERNLFGSPMSVDRGPSILSSPQDQTHTELFSSLSSSSSAPRAQKRKRHANSRVLPSSDDERSPSPRKRSEPFLDISHNYLAATSSSIDFEHPEGPSCSNHLSHEYHQDCHDDEEEPLLIKAETSDMEEEKTVKQRKMELQAQELEYRKDPVSLAPKAEHSGVENGGNSNEHPSEGAENQEGSEEADHTANQSHVSAVNDERYSQVSPQSGLAEHTIPETGVEAVYPPTPATLPDGDVTQAEIEKHSDILYKEDVERDLRRQIREIERKAMLLELEELDVRRKRIEIESKKVVLTKHLLDLDDEARN</sequence>
<reference evidence="3" key="1">
    <citation type="submission" date="2023-11" db="EMBL/GenBank/DDBJ databases">
        <authorList>
            <person name="Alioto T."/>
            <person name="Alioto T."/>
            <person name="Gomez Garrido J."/>
        </authorList>
    </citation>
    <scope>NUCLEOTIDE SEQUENCE</scope>
</reference>
<dbReference type="EMBL" id="CAVMBE010000096">
    <property type="protein sequence ID" value="CAK4033856.1"/>
    <property type="molecule type" value="Genomic_DNA"/>
</dbReference>
<feature type="compositionally biased region" description="Polar residues" evidence="2">
    <location>
        <begin position="521"/>
        <end position="534"/>
    </location>
</feature>
<feature type="region of interest" description="Disordered" evidence="2">
    <location>
        <begin position="104"/>
        <end position="132"/>
    </location>
</feature>